<protein>
    <submittedName>
        <fullName evidence="2">Acyltransferase papA2</fullName>
    </submittedName>
</protein>
<keyword evidence="2" id="KW-0808">Transferase</keyword>
<evidence type="ECO:0000313" key="3">
    <source>
        <dbReference type="Proteomes" id="UP000670475"/>
    </source>
</evidence>
<dbReference type="InterPro" id="IPR023213">
    <property type="entry name" value="CAT-like_dom_sf"/>
</dbReference>
<proteinExistence type="predicted"/>
<comment type="caution">
    <text evidence="2">The sequence shown here is derived from an EMBL/GenBank/DDBJ whole genome shotgun (WGS) entry which is preliminary data.</text>
</comment>
<reference evidence="2" key="1">
    <citation type="submission" date="2021-03" db="EMBL/GenBank/DDBJ databases">
        <title>Whole genome sequence of Streptomyces bomunensis MMS17-BM035.</title>
        <authorList>
            <person name="Lee J.H."/>
        </authorList>
    </citation>
    <scope>NUCLEOTIDE SEQUENCE</scope>
    <source>
        <strain evidence="2">MMS17-BM035</strain>
    </source>
</reference>
<dbReference type="Pfam" id="PF00668">
    <property type="entry name" value="Condensation"/>
    <property type="match status" value="1"/>
</dbReference>
<dbReference type="Gene3D" id="3.30.559.10">
    <property type="entry name" value="Chloramphenicol acetyltransferase-like domain"/>
    <property type="match status" value="1"/>
</dbReference>
<keyword evidence="2" id="KW-0012">Acyltransferase</keyword>
<dbReference type="AlphaFoldDB" id="A0A940MGR4"/>
<dbReference type="GO" id="GO:0016746">
    <property type="term" value="F:acyltransferase activity"/>
    <property type="evidence" value="ECO:0007669"/>
    <property type="project" value="UniProtKB-KW"/>
</dbReference>
<gene>
    <name evidence="2" type="ORF">JFN87_15585</name>
</gene>
<dbReference type="GO" id="GO:0008610">
    <property type="term" value="P:lipid biosynthetic process"/>
    <property type="evidence" value="ECO:0007669"/>
    <property type="project" value="UniProtKB-ARBA"/>
</dbReference>
<accession>A0A940MGR4</accession>
<name>A0A940MGR4_9ACTN</name>
<feature type="domain" description="Condensation" evidence="1">
    <location>
        <begin position="66"/>
        <end position="371"/>
    </location>
</feature>
<evidence type="ECO:0000259" key="1">
    <source>
        <dbReference type="Pfam" id="PF00668"/>
    </source>
</evidence>
<organism evidence="2 3">
    <name type="scientific">Streptomyces montanisoli</name>
    <dbReference type="NCBI Taxonomy" id="2798581"/>
    <lineage>
        <taxon>Bacteria</taxon>
        <taxon>Bacillati</taxon>
        <taxon>Actinomycetota</taxon>
        <taxon>Actinomycetes</taxon>
        <taxon>Kitasatosporales</taxon>
        <taxon>Streptomycetaceae</taxon>
        <taxon>Streptomyces</taxon>
    </lineage>
</organism>
<dbReference type="EMBL" id="JAGIQL010000055">
    <property type="protein sequence ID" value="MBP0458911.1"/>
    <property type="molecule type" value="Genomic_DNA"/>
</dbReference>
<dbReference type="Gene3D" id="3.30.559.30">
    <property type="entry name" value="Nonribosomal peptide synthetase, condensation domain"/>
    <property type="match status" value="1"/>
</dbReference>
<dbReference type="SUPFAM" id="SSF52777">
    <property type="entry name" value="CoA-dependent acyltransferases"/>
    <property type="match status" value="2"/>
</dbReference>
<sequence>MKMTELDQYPVRPGQVREWTLHAPAVTAAQQAERDAVPPSYNQESHVLTVARLQERGVRTPDWGGVAFEMPGELQVEAFGRALVNWIGRHETLRSGFRRSGDELHRFTLPQDVVGVESSVLGSFRDASILGRFLRDRLDAATHTLRWPSYVVETVQRDGSATVVLAFDHTQTDGYTLFGMVHEIREFYRAALERREPALPDTGSHVSYSNEQRAEAALVGRDHPAVLRWERFIADSGGRPPGFPLPLGTTGEELLPQKSLFSWLLDPGETDALTEACRSARAALPAGVLAAHALAARELGAPSPYRTVMPFHTRSRSEWSASVGWYVEGGPVEIDLTPECDFRSVARRAQRSAREARQVARVPFFRVCELLGMDFKKTTPDPFSLLSYMDVRDSPGAAEWEGCNARALLRLSDSGKACLWVVCTREGLYLFARYPDTELAAANVGRYVRCVGEILRTVAHRGNFTGALLQPVSSPA</sequence>
<dbReference type="InterPro" id="IPR001242">
    <property type="entry name" value="Condensation_dom"/>
</dbReference>
<keyword evidence="3" id="KW-1185">Reference proteome</keyword>
<dbReference type="Proteomes" id="UP000670475">
    <property type="component" value="Unassembled WGS sequence"/>
</dbReference>
<evidence type="ECO:0000313" key="2">
    <source>
        <dbReference type="EMBL" id="MBP0458911.1"/>
    </source>
</evidence>